<proteinExistence type="predicted"/>
<reference evidence="7 8" key="1">
    <citation type="submission" date="2016-07" db="EMBL/GenBank/DDBJ databases">
        <title>Pervasive Adenine N6-methylation of Active Genes in Fungi.</title>
        <authorList>
            <consortium name="DOE Joint Genome Institute"/>
            <person name="Mondo S.J."/>
            <person name="Dannebaum R.O."/>
            <person name="Kuo R.C."/>
            <person name="Labutti K."/>
            <person name="Haridas S."/>
            <person name="Kuo A."/>
            <person name="Salamov A."/>
            <person name="Ahrendt S.R."/>
            <person name="Lipzen A."/>
            <person name="Sullivan W."/>
            <person name="Andreopoulos W.B."/>
            <person name="Clum A."/>
            <person name="Lindquist E."/>
            <person name="Daum C."/>
            <person name="Ramamoorthy G.K."/>
            <person name="Gryganskyi A."/>
            <person name="Culley D."/>
            <person name="Magnuson J.K."/>
            <person name="James T.Y."/>
            <person name="O'Malley M.A."/>
            <person name="Stajich J.E."/>
            <person name="Spatafora J.W."/>
            <person name="Visel A."/>
            <person name="Grigoriev I.V."/>
        </authorList>
    </citation>
    <scope>NUCLEOTIDE SEQUENCE [LARGE SCALE GENOMIC DNA]</scope>
    <source>
        <strain evidence="7 8">NRRL 2496</strain>
    </source>
</reference>
<organism evidence="7 8">
    <name type="scientific">Syncephalastrum racemosum</name>
    <name type="common">Filamentous fungus</name>
    <dbReference type="NCBI Taxonomy" id="13706"/>
    <lineage>
        <taxon>Eukaryota</taxon>
        <taxon>Fungi</taxon>
        <taxon>Fungi incertae sedis</taxon>
        <taxon>Mucoromycota</taxon>
        <taxon>Mucoromycotina</taxon>
        <taxon>Mucoromycetes</taxon>
        <taxon>Mucorales</taxon>
        <taxon>Syncephalastraceae</taxon>
        <taxon>Syncephalastrum</taxon>
    </lineage>
</organism>
<keyword evidence="3" id="KW-0539">Nucleus</keyword>
<dbReference type="PANTHER" id="PTHR22940:SF4">
    <property type="entry name" value="PROTEIN TIMELESS HOMOLOG"/>
    <property type="match status" value="1"/>
</dbReference>
<dbReference type="InParanoid" id="A0A1X2HSZ1"/>
<keyword evidence="4" id="KW-0131">Cell cycle</keyword>
<keyword evidence="2" id="KW-0236">DNA replication inhibitor</keyword>
<feature type="region of interest" description="Disordered" evidence="5">
    <location>
        <begin position="427"/>
        <end position="446"/>
    </location>
</feature>
<dbReference type="STRING" id="13706.A0A1X2HSZ1"/>
<sequence>MESMDLDAEVERRRNLVLSTCTALGGYEAREIAPGQVEQVYTLGDEALACLKDLKAHIRQDMITNARITLPALAEFNLIENDLVPILKMYAKEPGEIAERFILACVELLVPMTWPLEQPLDAEDEDYDPNMLDRYRRYKLALLQPNILETITRLIRDPLCIPHRDRSERDQNIIRLVFYLYRNLTAIPDVKASTVSSEIQLKMSTMQEMLLIRLHKTEIMELLLAVASNSLLPEGSEWNLTLNEILYNLVKNIHPRDVYEKSEAFQTSADMSRLSQRLSNLLQAENGQKRRKLRDMPSRHSRFGGMYAIKRWDGAIKVTQRQDAAYADLGSILDTGKKENRVGIKRKERDELGSHITYQAPESISCLQSLARTFLRYCFHVFFRSLIRDVEREYQKILEKDYTRMFYNMHWFLTCLEYELALQAAEQEENEKQQSERQNPPSQDTLLIPSRASETLKKLDQALNNSEPSEQIVDQDNADGDEDEDFRFDFDNAASAFDMRTIRVILRRLRLSLDEKRWLEAQVTADCLREMLLLVSKMSSASRAEFRETADYIQSNIYYEQTTLDIFVDMIKTYKAQSKSYLESVVQLTHVGLKLVEQYSKRHQHMFVQKRNNGKKKKPLASEKQGTDNGSDSDSVDEERENLLSVREHEFKFDQFEKKFVTFDVVQVYCSLLDDLENLSPHVCHCITSMFHRIMVKRGVHTVFYKLPVLALFNRILGQMHVLPRTTALRQLEEFILYCTRQFFKRLRERPLLIVEALYKNAHVVERSRRV</sequence>
<dbReference type="GO" id="GO:0006281">
    <property type="term" value="P:DNA repair"/>
    <property type="evidence" value="ECO:0007669"/>
    <property type="project" value="TreeGrafter"/>
</dbReference>
<dbReference type="Proteomes" id="UP000242180">
    <property type="component" value="Unassembled WGS sequence"/>
</dbReference>
<dbReference type="OrthoDB" id="310853at2759"/>
<evidence type="ECO:0000256" key="3">
    <source>
        <dbReference type="ARBA" id="ARBA00023242"/>
    </source>
</evidence>
<evidence type="ECO:0000256" key="5">
    <source>
        <dbReference type="SAM" id="MobiDB-lite"/>
    </source>
</evidence>
<evidence type="ECO:0000256" key="1">
    <source>
        <dbReference type="ARBA" id="ARBA00004123"/>
    </source>
</evidence>
<dbReference type="GO" id="GO:0031298">
    <property type="term" value="C:replication fork protection complex"/>
    <property type="evidence" value="ECO:0007669"/>
    <property type="project" value="TreeGrafter"/>
</dbReference>
<evidence type="ECO:0000313" key="7">
    <source>
        <dbReference type="EMBL" id="ORZ02725.1"/>
    </source>
</evidence>
<dbReference type="FunCoup" id="A0A1X2HSZ1">
    <property type="interactions" value="132"/>
</dbReference>
<comment type="subcellular location">
    <subcellularLocation>
        <location evidence="1">Nucleus</location>
    </subcellularLocation>
</comment>
<dbReference type="PANTHER" id="PTHR22940">
    <property type="entry name" value="TIMEOUT/TIMELESS-2"/>
    <property type="match status" value="1"/>
</dbReference>
<dbReference type="GO" id="GO:0003677">
    <property type="term" value="F:DNA binding"/>
    <property type="evidence" value="ECO:0007669"/>
    <property type="project" value="TreeGrafter"/>
</dbReference>
<dbReference type="InterPro" id="IPR006906">
    <property type="entry name" value="Timeless_N"/>
</dbReference>
<dbReference type="InterPro" id="IPR044998">
    <property type="entry name" value="Timeless"/>
</dbReference>
<dbReference type="EMBL" id="MCGN01000001">
    <property type="protein sequence ID" value="ORZ02725.1"/>
    <property type="molecule type" value="Genomic_DNA"/>
</dbReference>
<name>A0A1X2HSZ1_SYNRA</name>
<protein>
    <submittedName>
        <fullName evidence="7">Timeless protein-domain-containing protein</fullName>
    </submittedName>
</protein>
<keyword evidence="8" id="KW-1185">Reference proteome</keyword>
<dbReference type="OMA" id="MEHYYEM"/>
<accession>A0A1X2HSZ1</accession>
<dbReference type="AlphaFoldDB" id="A0A1X2HSZ1"/>
<feature type="domain" description="Timeless N-terminal" evidence="6">
    <location>
        <begin position="40"/>
        <end position="308"/>
    </location>
</feature>
<dbReference type="Pfam" id="PF04821">
    <property type="entry name" value="TIMELESS"/>
    <property type="match status" value="1"/>
</dbReference>
<feature type="region of interest" description="Disordered" evidence="5">
    <location>
        <begin position="607"/>
        <end position="639"/>
    </location>
</feature>
<evidence type="ECO:0000256" key="2">
    <source>
        <dbReference type="ARBA" id="ARBA00022880"/>
    </source>
</evidence>
<dbReference type="GO" id="GO:0043111">
    <property type="term" value="P:replication fork arrest"/>
    <property type="evidence" value="ECO:0007669"/>
    <property type="project" value="TreeGrafter"/>
</dbReference>
<gene>
    <name evidence="7" type="ORF">BCR43DRAFT_482067</name>
</gene>
<evidence type="ECO:0000259" key="6">
    <source>
        <dbReference type="Pfam" id="PF04821"/>
    </source>
</evidence>
<evidence type="ECO:0000256" key="4">
    <source>
        <dbReference type="ARBA" id="ARBA00023306"/>
    </source>
</evidence>
<evidence type="ECO:0000313" key="8">
    <source>
        <dbReference type="Proteomes" id="UP000242180"/>
    </source>
</evidence>
<dbReference type="GO" id="GO:0000076">
    <property type="term" value="P:DNA replication checkpoint signaling"/>
    <property type="evidence" value="ECO:0007669"/>
    <property type="project" value="TreeGrafter"/>
</dbReference>
<comment type="caution">
    <text evidence="7">The sequence shown here is derived from an EMBL/GenBank/DDBJ whole genome shotgun (WGS) entry which is preliminary data.</text>
</comment>